<sequence length="414" mass="46541">MRPPLFPAAASTFHQEKPFPSASSPLFSPSFAFDPIRCRLPPAPHQQRRPRSALVDERGCNRQNMLTLAWANVLYAKGGNYNAQVVIPDDKPDESLLVRFTREVMKAGVLQECKIRRWFENTVEKKKRKVQDAARKNRRWYVSNFHFFRFSIGKRKLGSFVAFIAKAHGERAKPMEFGWEIAVGSMIGFFGAAFGSVGGVGGGGIFVPMLALIVGFDPKSTTAISKCMIMGAAGSTVYYNLKLRHPSLHMPVIDYDLAFLIQPMLMLGINIGVIFNVVFPDWMVTVLLIVLFIGTSTKAFMKGVDTWKLETILKREAAKRLVPSGVPLLQNIYWKELGLLVFVWMSFLALQIAKVRDLRHELYSYMFHMVLDIKLLIGMMNLFASRCDGGGSSMLVVVHVFTDLGDHSCNHLEI</sequence>
<keyword evidence="6 9" id="KW-1133">Transmembrane helix</keyword>
<dbReference type="Gene3D" id="1.20.5.1150">
    <property type="entry name" value="Ribosomal protein S8"/>
    <property type="match status" value="1"/>
</dbReference>
<dbReference type="EMBL" id="JACMSC010000010">
    <property type="protein sequence ID" value="KAG6502614.1"/>
    <property type="molecule type" value="Genomic_DNA"/>
</dbReference>
<dbReference type="PANTHER" id="PTHR14255">
    <property type="entry name" value="CEREBLON"/>
    <property type="match status" value="1"/>
</dbReference>
<comment type="similarity">
    <text evidence="3">Belongs to the 4-toluene sulfonate uptake permease (TSUP) (TC 2.A.102) family.</text>
</comment>
<protein>
    <recommendedName>
        <fullName evidence="12">Sulfite exporter TauE/SafE family protein</fullName>
    </recommendedName>
</protein>
<dbReference type="PANTHER" id="PTHR14255:SF1">
    <property type="entry name" value="SULFITE EXPORTER TAUE_SAFE FAMILY PROTEIN 3"/>
    <property type="match status" value="1"/>
</dbReference>
<evidence type="ECO:0008006" key="12">
    <source>
        <dbReference type="Google" id="ProtNLM"/>
    </source>
</evidence>
<dbReference type="GO" id="GO:0016567">
    <property type="term" value="P:protein ubiquitination"/>
    <property type="evidence" value="ECO:0007669"/>
    <property type="project" value="TreeGrafter"/>
</dbReference>
<dbReference type="GO" id="GO:0016020">
    <property type="term" value="C:membrane"/>
    <property type="evidence" value="ECO:0007669"/>
    <property type="project" value="UniProtKB-SubCell"/>
</dbReference>
<keyword evidence="11" id="KW-1185">Reference proteome</keyword>
<keyword evidence="5" id="KW-0689">Ribosomal protein</keyword>
<dbReference type="GO" id="GO:0005840">
    <property type="term" value="C:ribosome"/>
    <property type="evidence" value="ECO:0007669"/>
    <property type="project" value="UniProtKB-KW"/>
</dbReference>
<dbReference type="HAMAP" id="MF_00358">
    <property type="entry name" value="Ribosomal_bS21"/>
    <property type="match status" value="1"/>
</dbReference>
<name>A0A8J5L026_ZINOF</name>
<comment type="caution">
    <text evidence="10">The sequence shown here is derived from an EMBL/GenBank/DDBJ whole genome shotgun (WGS) entry which is preliminary data.</text>
</comment>
<reference evidence="10 11" key="1">
    <citation type="submission" date="2020-08" db="EMBL/GenBank/DDBJ databases">
        <title>Plant Genome Project.</title>
        <authorList>
            <person name="Zhang R.-G."/>
        </authorList>
    </citation>
    <scope>NUCLEOTIDE SEQUENCE [LARGE SCALE GENOMIC DNA]</scope>
    <source>
        <tissue evidence="10">Rhizome</tissue>
    </source>
</reference>
<dbReference type="GO" id="GO:0031464">
    <property type="term" value="C:Cul4A-RING E3 ubiquitin ligase complex"/>
    <property type="evidence" value="ECO:0007669"/>
    <property type="project" value="TreeGrafter"/>
</dbReference>
<keyword evidence="8" id="KW-0687">Ribonucleoprotein</keyword>
<gene>
    <name evidence="10" type="ORF">ZIOFF_034899</name>
</gene>
<evidence type="ECO:0000256" key="4">
    <source>
        <dbReference type="ARBA" id="ARBA00022692"/>
    </source>
</evidence>
<evidence type="ECO:0000256" key="1">
    <source>
        <dbReference type="ARBA" id="ARBA00004141"/>
    </source>
</evidence>
<evidence type="ECO:0000256" key="3">
    <source>
        <dbReference type="ARBA" id="ARBA00009142"/>
    </source>
</evidence>
<dbReference type="Pfam" id="PF01165">
    <property type="entry name" value="Ribosomal_S21"/>
    <property type="match status" value="1"/>
</dbReference>
<dbReference type="Pfam" id="PF01925">
    <property type="entry name" value="TauE"/>
    <property type="match status" value="1"/>
</dbReference>
<evidence type="ECO:0000256" key="6">
    <source>
        <dbReference type="ARBA" id="ARBA00022989"/>
    </source>
</evidence>
<dbReference type="InterPro" id="IPR002781">
    <property type="entry name" value="TM_pro_TauE-like"/>
</dbReference>
<feature type="transmembrane region" description="Helical" evidence="9">
    <location>
        <begin position="365"/>
        <end position="384"/>
    </location>
</feature>
<comment type="similarity">
    <text evidence="2">Belongs to the bacterial ribosomal protein bS21 family.</text>
</comment>
<comment type="subcellular location">
    <subcellularLocation>
        <location evidence="1">Membrane</location>
        <topology evidence="1">Multi-pass membrane protein</topology>
    </subcellularLocation>
</comment>
<accession>A0A8J5L026</accession>
<dbReference type="GO" id="GO:0003735">
    <property type="term" value="F:structural constituent of ribosome"/>
    <property type="evidence" value="ECO:0007669"/>
    <property type="project" value="InterPro"/>
</dbReference>
<organism evidence="10 11">
    <name type="scientific">Zingiber officinale</name>
    <name type="common">Ginger</name>
    <name type="synonym">Amomum zingiber</name>
    <dbReference type="NCBI Taxonomy" id="94328"/>
    <lineage>
        <taxon>Eukaryota</taxon>
        <taxon>Viridiplantae</taxon>
        <taxon>Streptophyta</taxon>
        <taxon>Embryophyta</taxon>
        <taxon>Tracheophyta</taxon>
        <taxon>Spermatophyta</taxon>
        <taxon>Magnoliopsida</taxon>
        <taxon>Liliopsida</taxon>
        <taxon>Zingiberales</taxon>
        <taxon>Zingiberaceae</taxon>
        <taxon>Zingiber</taxon>
    </lineage>
</organism>
<dbReference type="NCBIfam" id="TIGR00030">
    <property type="entry name" value="S21p"/>
    <property type="match status" value="1"/>
</dbReference>
<proteinExistence type="inferred from homology"/>
<dbReference type="Proteomes" id="UP000734854">
    <property type="component" value="Unassembled WGS sequence"/>
</dbReference>
<evidence type="ECO:0000256" key="5">
    <source>
        <dbReference type="ARBA" id="ARBA00022980"/>
    </source>
</evidence>
<dbReference type="GO" id="GO:1990904">
    <property type="term" value="C:ribonucleoprotein complex"/>
    <property type="evidence" value="ECO:0007669"/>
    <property type="project" value="UniProtKB-KW"/>
</dbReference>
<dbReference type="AlphaFoldDB" id="A0A8J5L026"/>
<feature type="transmembrane region" description="Helical" evidence="9">
    <location>
        <begin position="181"/>
        <end position="211"/>
    </location>
</feature>
<evidence type="ECO:0000313" key="10">
    <source>
        <dbReference type="EMBL" id="KAG6502614.1"/>
    </source>
</evidence>
<dbReference type="InterPro" id="IPR038380">
    <property type="entry name" value="Ribosomal_bS21_sf"/>
</dbReference>
<keyword evidence="4 9" id="KW-0812">Transmembrane</keyword>
<keyword evidence="7 9" id="KW-0472">Membrane</keyword>
<evidence type="ECO:0000256" key="7">
    <source>
        <dbReference type="ARBA" id="ARBA00023136"/>
    </source>
</evidence>
<feature type="transmembrane region" description="Helical" evidence="9">
    <location>
        <begin position="282"/>
        <end position="301"/>
    </location>
</feature>
<evidence type="ECO:0000256" key="9">
    <source>
        <dbReference type="SAM" id="Phobius"/>
    </source>
</evidence>
<dbReference type="InterPro" id="IPR001911">
    <property type="entry name" value="Ribosomal_bS21"/>
</dbReference>
<feature type="transmembrane region" description="Helical" evidence="9">
    <location>
        <begin position="337"/>
        <end position="353"/>
    </location>
</feature>
<evidence type="ECO:0000256" key="8">
    <source>
        <dbReference type="ARBA" id="ARBA00023274"/>
    </source>
</evidence>
<dbReference type="GO" id="GO:0006412">
    <property type="term" value="P:translation"/>
    <property type="evidence" value="ECO:0007669"/>
    <property type="project" value="InterPro"/>
</dbReference>
<evidence type="ECO:0000313" key="11">
    <source>
        <dbReference type="Proteomes" id="UP000734854"/>
    </source>
</evidence>
<evidence type="ECO:0000256" key="2">
    <source>
        <dbReference type="ARBA" id="ARBA00006640"/>
    </source>
</evidence>